<feature type="domain" description="TIL" evidence="4">
    <location>
        <begin position="52"/>
        <end position="110"/>
    </location>
</feature>
<keyword evidence="1" id="KW-0646">Protease inhibitor</keyword>
<dbReference type="GO" id="GO:0030414">
    <property type="term" value="F:peptidase inhibitor activity"/>
    <property type="evidence" value="ECO:0007669"/>
    <property type="project" value="UniProtKB-KW"/>
</dbReference>
<organism evidence="5">
    <name type="scientific">Amblyomma triste</name>
    <name type="common">Neotropical tick</name>
    <dbReference type="NCBI Taxonomy" id="251400"/>
    <lineage>
        <taxon>Eukaryota</taxon>
        <taxon>Metazoa</taxon>
        <taxon>Ecdysozoa</taxon>
        <taxon>Arthropoda</taxon>
        <taxon>Chelicerata</taxon>
        <taxon>Arachnida</taxon>
        <taxon>Acari</taxon>
        <taxon>Parasitiformes</taxon>
        <taxon>Ixodida</taxon>
        <taxon>Ixodoidea</taxon>
        <taxon>Ixodidae</taxon>
        <taxon>Amblyomminae</taxon>
        <taxon>Amblyomma</taxon>
    </lineage>
</organism>
<protein>
    <submittedName>
        <fullName evidence="5">Putative tick til 1</fullName>
    </submittedName>
</protein>
<accession>A0A023G8E6</accession>
<proteinExistence type="evidence at transcript level"/>
<sequence>MTKVTPAGILVLLAICAVVLLASAQSGPQALGAHAGVVGSRYPGWRPRPMRCPRNQVFKYCASSSCGERHCYELRRPGPRICTADCVYRCFCKKGWFRNSNGRCVRREQCKRIRPFPYPVVRPAYA</sequence>
<dbReference type="InterPro" id="IPR051368">
    <property type="entry name" value="SerProtInhib-TIL_Domain"/>
</dbReference>
<evidence type="ECO:0000256" key="2">
    <source>
        <dbReference type="ARBA" id="ARBA00023157"/>
    </source>
</evidence>
<dbReference type="PANTHER" id="PTHR23259:SF69">
    <property type="entry name" value="GEO11767P1-RELATED"/>
    <property type="match status" value="1"/>
</dbReference>
<reference evidence="5" key="1">
    <citation type="submission" date="2014-03" db="EMBL/GenBank/DDBJ databases">
        <title>The sialotranscriptome of Amblyomma triste, Amblyomma parvum and Amblyomma cajennense ticks, uncovered by 454-based RNA-seq.</title>
        <authorList>
            <person name="Garcia G.R."/>
            <person name="Gardinassi L.G."/>
            <person name="Ribeiro J.M."/>
            <person name="Anatriello E."/>
            <person name="Ferreira B.R."/>
            <person name="Moreira H.N."/>
            <person name="Mafra C."/>
            <person name="Olegario M.M."/>
            <person name="Szabo P.J."/>
            <person name="Miranda-Santos I.K."/>
            <person name="Maruyama S.R."/>
        </authorList>
    </citation>
    <scope>NUCLEOTIDE SEQUENCE</scope>
    <source>
        <strain evidence="5">Mato Grasso do Sul</strain>
        <tissue evidence="5">Salivary glands</tissue>
    </source>
</reference>
<evidence type="ECO:0000256" key="3">
    <source>
        <dbReference type="SAM" id="SignalP"/>
    </source>
</evidence>
<keyword evidence="2" id="KW-1015">Disulfide bond</keyword>
<dbReference type="InterPro" id="IPR036084">
    <property type="entry name" value="Ser_inhib-like_sf"/>
</dbReference>
<evidence type="ECO:0000259" key="4">
    <source>
        <dbReference type="Pfam" id="PF01826"/>
    </source>
</evidence>
<dbReference type="AlphaFoldDB" id="A0A023G8E6"/>
<evidence type="ECO:0000256" key="1">
    <source>
        <dbReference type="ARBA" id="ARBA00022690"/>
    </source>
</evidence>
<dbReference type="Gene3D" id="2.10.25.10">
    <property type="entry name" value="Laminin"/>
    <property type="match status" value="1"/>
</dbReference>
<keyword evidence="3" id="KW-0732">Signal</keyword>
<dbReference type="PANTHER" id="PTHR23259">
    <property type="entry name" value="RIDDLE"/>
    <property type="match status" value="1"/>
</dbReference>
<dbReference type="Pfam" id="PF01826">
    <property type="entry name" value="TIL"/>
    <property type="match status" value="1"/>
</dbReference>
<dbReference type="CDD" id="cd19941">
    <property type="entry name" value="TIL"/>
    <property type="match status" value="1"/>
</dbReference>
<dbReference type="EMBL" id="GBBM01004947">
    <property type="protein sequence ID" value="JAC30471.1"/>
    <property type="molecule type" value="mRNA"/>
</dbReference>
<feature type="signal peptide" evidence="3">
    <location>
        <begin position="1"/>
        <end position="24"/>
    </location>
</feature>
<evidence type="ECO:0000313" key="5">
    <source>
        <dbReference type="EMBL" id="JAC30471.1"/>
    </source>
</evidence>
<feature type="chain" id="PRO_5001517215" evidence="3">
    <location>
        <begin position="25"/>
        <end position="126"/>
    </location>
</feature>
<name>A0A023G8E6_AMBTT</name>
<dbReference type="InterPro" id="IPR002919">
    <property type="entry name" value="TIL_dom"/>
</dbReference>
<dbReference type="SUPFAM" id="SSF57567">
    <property type="entry name" value="Serine protease inhibitors"/>
    <property type="match status" value="1"/>
</dbReference>